<protein>
    <submittedName>
        <fullName evidence="2">Ig-like domain-containing protein</fullName>
    </submittedName>
</protein>
<sequence>MGFLSEYRWKDVEPIQIKDGLKTSLPKYSCLRVILTLQRQFSYYLLQLYIPSSMLVIVSWVSFWLDRNAVPARVTLGVTTLLTITTQSSGINAKLPPVSYVKAVDLWIGACMTFIFSALLEFAAVTYISSRKFYKSSTQKPSMAGNVLLTTHPMSNTPLLMPARNANNNEEVWVKQQPSAPNQVTLLRTTTNGTDHDFPIIHQKKQNNPSTLGRFFRSLPPVRYIIRHLEVADSAKKFFKKIIQNSTYIKYEQFWLLISPYYARRQKNSQE</sequence>
<dbReference type="Proteomes" id="UP000887576">
    <property type="component" value="Unplaced"/>
</dbReference>
<dbReference type="WBParaSite" id="JU765_v2.g5187.t2">
    <property type="protein sequence ID" value="JU765_v2.g5187.t2"/>
    <property type="gene ID" value="JU765_v2.g5187"/>
</dbReference>
<name>A0AC34RAS3_9BILA</name>
<evidence type="ECO:0000313" key="1">
    <source>
        <dbReference type="Proteomes" id="UP000887576"/>
    </source>
</evidence>
<organism evidence="1 2">
    <name type="scientific">Panagrolaimus sp. JU765</name>
    <dbReference type="NCBI Taxonomy" id="591449"/>
    <lineage>
        <taxon>Eukaryota</taxon>
        <taxon>Metazoa</taxon>
        <taxon>Ecdysozoa</taxon>
        <taxon>Nematoda</taxon>
        <taxon>Chromadorea</taxon>
        <taxon>Rhabditida</taxon>
        <taxon>Tylenchina</taxon>
        <taxon>Panagrolaimomorpha</taxon>
        <taxon>Panagrolaimoidea</taxon>
        <taxon>Panagrolaimidae</taxon>
        <taxon>Panagrolaimus</taxon>
    </lineage>
</organism>
<evidence type="ECO:0000313" key="2">
    <source>
        <dbReference type="WBParaSite" id="JU765_v2.g5187.t2"/>
    </source>
</evidence>
<accession>A0AC34RAS3</accession>
<reference evidence="2" key="1">
    <citation type="submission" date="2022-11" db="UniProtKB">
        <authorList>
            <consortium name="WormBaseParasite"/>
        </authorList>
    </citation>
    <scope>IDENTIFICATION</scope>
</reference>
<proteinExistence type="predicted"/>